<dbReference type="RefSeq" id="WP_123815975.1">
    <property type="nucleotide sequence ID" value="NZ_RKQZ01000001.1"/>
</dbReference>
<dbReference type="EMBL" id="RKQZ01000001">
    <property type="protein sequence ID" value="RPF23164.1"/>
    <property type="molecule type" value="Genomic_DNA"/>
</dbReference>
<evidence type="ECO:0000313" key="2">
    <source>
        <dbReference type="Proteomes" id="UP000280501"/>
    </source>
</evidence>
<dbReference type="Gene3D" id="3.40.50.300">
    <property type="entry name" value="P-loop containing nucleotide triphosphate hydrolases"/>
    <property type="match status" value="1"/>
</dbReference>
<sequence>MGPNGRVIAVTGASGGVGATVVAAAAALGMAGRGEATVLVDLDTAAPGVEILLGIEEARGVRWPELSTARGEVDGDALAAALPSWRGVPVVSGRRRSGPPSEDVVLDVCAGIVRSGRTVVLDLPRPSSWTGPVRALLQGCDVAVLVTPLTFPGAAGAELVRDQLVAAGARDVRVVVRGPAPGQVDPDALGAALGLSVDGVLERDRSLPGAVERGDGLPTGRRNAVARLAADLGAAL</sequence>
<gene>
    <name evidence="1" type="ORF">EDD34_3845</name>
</gene>
<name>A0A3N4YUV1_9MICO</name>
<dbReference type="GO" id="GO:0051782">
    <property type="term" value="P:negative regulation of cell division"/>
    <property type="evidence" value="ECO:0007669"/>
    <property type="project" value="TreeGrafter"/>
</dbReference>
<dbReference type="GO" id="GO:0016887">
    <property type="term" value="F:ATP hydrolysis activity"/>
    <property type="evidence" value="ECO:0007669"/>
    <property type="project" value="TreeGrafter"/>
</dbReference>
<dbReference type="GO" id="GO:0005829">
    <property type="term" value="C:cytosol"/>
    <property type="evidence" value="ECO:0007669"/>
    <property type="project" value="TreeGrafter"/>
</dbReference>
<organism evidence="1 2">
    <name type="scientific">Myceligenerans xiligouense</name>
    <dbReference type="NCBI Taxonomy" id="253184"/>
    <lineage>
        <taxon>Bacteria</taxon>
        <taxon>Bacillati</taxon>
        <taxon>Actinomycetota</taxon>
        <taxon>Actinomycetes</taxon>
        <taxon>Micrococcales</taxon>
        <taxon>Promicromonosporaceae</taxon>
        <taxon>Myceligenerans</taxon>
    </lineage>
</organism>
<dbReference type="GO" id="GO:0009898">
    <property type="term" value="C:cytoplasmic side of plasma membrane"/>
    <property type="evidence" value="ECO:0007669"/>
    <property type="project" value="TreeGrafter"/>
</dbReference>
<reference evidence="1 2" key="1">
    <citation type="submission" date="2018-11" db="EMBL/GenBank/DDBJ databases">
        <title>Sequencing the genomes of 1000 actinobacteria strains.</title>
        <authorList>
            <person name="Klenk H.-P."/>
        </authorList>
    </citation>
    <scope>NUCLEOTIDE SEQUENCE [LARGE SCALE GENOMIC DNA]</scope>
    <source>
        <strain evidence="1 2">DSM 15700</strain>
    </source>
</reference>
<comment type="caution">
    <text evidence="1">The sequence shown here is derived from an EMBL/GenBank/DDBJ whole genome shotgun (WGS) entry which is preliminary data.</text>
</comment>
<protein>
    <submittedName>
        <fullName evidence="1">Secretion/DNA translocation related CpaE-like protein</fullName>
    </submittedName>
</protein>
<dbReference type="Proteomes" id="UP000280501">
    <property type="component" value="Unassembled WGS sequence"/>
</dbReference>
<dbReference type="OrthoDB" id="3252838at2"/>
<dbReference type="PANTHER" id="PTHR43384">
    <property type="entry name" value="SEPTUM SITE-DETERMINING PROTEIN MIND HOMOLOG, CHLOROPLASTIC-RELATED"/>
    <property type="match status" value="1"/>
</dbReference>
<keyword evidence="2" id="KW-1185">Reference proteome</keyword>
<dbReference type="InterPro" id="IPR050625">
    <property type="entry name" value="ParA/MinD_ATPase"/>
</dbReference>
<evidence type="ECO:0000313" key="1">
    <source>
        <dbReference type="EMBL" id="RPF23164.1"/>
    </source>
</evidence>
<dbReference type="PANTHER" id="PTHR43384:SF11">
    <property type="entry name" value="SEPTUM SITE DETERMINING PROTEIN"/>
    <property type="match status" value="1"/>
</dbReference>
<proteinExistence type="predicted"/>
<dbReference type="InterPro" id="IPR027417">
    <property type="entry name" value="P-loop_NTPase"/>
</dbReference>
<dbReference type="GO" id="GO:0005524">
    <property type="term" value="F:ATP binding"/>
    <property type="evidence" value="ECO:0007669"/>
    <property type="project" value="TreeGrafter"/>
</dbReference>
<accession>A0A3N4YUV1</accession>
<dbReference type="SUPFAM" id="SSF52540">
    <property type="entry name" value="P-loop containing nucleoside triphosphate hydrolases"/>
    <property type="match status" value="1"/>
</dbReference>
<dbReference type="AlphaFoldDB" id="A0A3N4YUV1"/>